<dbReference type="AlphaFoldDB" id="A0A927HEX7"/>
<dbReference type="InterPro" id="IPR032710">
    <property type="entry name" value="NTF2-like_dom_sf"/>
</dbReference>
<evidence type="ECO:0000313" key="2">
    <source>
        <dbReference type="EMBL" id="MBD3662650.1"/>
    </source>
</evidence>
<dbReference type="GO" id="GO:0006171">
    <property type="term" value="P:cAMP biosynthetic process"/>
    <property type="evidence" value="ECO:0007669"/>
    <property type="project" value="TreeGrafter"/>
</dbReference>
<dbReference type="PANTHER" id="PTHR43081:SF19">
    <property type="entry name" value="PH-SENSITIVE ADENYLATE CYCLASE RV1264"/>
    <property type="match status" value="1"/>
</dbReference>
<feature type="domain" description="Guanylate cyclase" evidence="1">
    <location>
        <begin position="162"/>
        <end position="273"/>
    </location>
</feature>
<dbReference type="SMART" id="SM00044">
    <property type="entry name" value="CYCc"/>
    <property type="match status" value="1"/>
</dbReference>
<keyword evidence="3" id="KW-1185">Reference proteome</keyword>
<sequence>MVRASPELLAISRRWFSTIEHKRLKELKNFVSARAYVRFLGSAEAENWSSADINQAIGTYFDVIPEGSTFIEENSEAFEDGSVGWSFLTHAIQFPMATRPPVVYRTTLIFAPEEGQWKIVHRHGSIPVANSDSLGLEVVSLTALIEAARDSYVHDQTEGLASVVFTDIVGSARMAEVLGDRLWSATMEDHFAMLRVHIERADGKLVKSMGDGTLSRFASARQALRAAKAMQTAVSEDADGPDLLLRVGVHTGDVVKSKDDFFGTVVNKAARLMSLAGPGQITVSDATRVMVSASTEFQFVDPVTVPLKGLEGDHLVHRLEWQS</sequence>
<dbReference type="PROSITE" id="PS50125">
    <property type="entry name" value="GUANYLATE_CYCLASE_2"/>
    <property type="match status" value="1"/>
</dbReference>
<dbReference type="SUPFAM" id="SSF54427">
    <property type="entry name" value="NTF2-like"/>
    <property type="match status" value="1"/>
</dbReference>
<evidence type="ECO:0000259" key="1">
    <source>
        <dbReference type="PROSITE" id="PS50125"/>
    </source>
</evidence>
<dbReference type="GO" id="GO:0035556">
    <property type="term" value="P:intracellular signal transduction"/>
    <property type="evidence" value="ECO:0007669"/>
    <property type="project" value="InterPro"/>
</dbReference>
<dbReference type="Pfam" id="PF00211">
    <property type="entry name" value="Guanylate_cyc"/>
    <property type="match status" value="1"/>
</dbReference>
<dbReference type="Gene3D" id="3.30.70.1230">
    <property type="entry name" value="Nucleotide cyclase"/>
    <property type="match status" value="1"/>
</dbReference>
<dbReference type="PANTHER" id="PTHR43081">
    <property type="entry name" value="ADENYLATE CYCLASE, TERMINAL-DIFFERENTIATION SPECIFIC-RELATED"/>
    <property type="match status" value="1"/>
</dbReference>
<dbReference type="CDD" id="cd07302">
    <property type="entry name" value="CHD"/>
    <property type="match status" value="1"/>
</dbReference>
<dbReference type="Gene3D" id="3.10.450.50">
    <property type="match status" value="1"/>
</dbReference>
<dbReference type="RefSeq" id="WP_191073667.1">
    <property type="nucleotide sequence ID" value="NZ_JACTAG010000001.1"/>
</dbReference>
<dbReference type="GO" id="GO:0004016">
    <property type="term" value="F:adenylate cyclase activity"/>
    <property type="evidence" value="ECO:0007669"/>
    <property type="project" value="UniProtKB-ARBA"/>
</dbReference>
<proteinExistence type="predicted"/>
<evidence type="ECO:0000313" key="3">
    <source>
        <dbReference type="Proteomes" id="UP000635142"/>
    </source>
</evidence>
<dbReference type="Pfam" id="PF13474">
    <property type="entry name" value="SnoaL_3"/>
    <property type="match status" value="1"/>
</dbReference>
<comment type="caution">
    <text evidence="2">The sequence shown here is derived from an EMBL/GenBank/DDBJ whole genome shotgun (WGS) entry which is preliminary data.</text>
</comment>
<organism evidence="2 3">
    <name type="scientific">Sulfitobacter aestuariivivens</name>
    <dbReference type="NCBI Taxonomy" id="2766981"/>
    <lineage>
        <taxon>Bacteria</taxon>
        <taxon>Pseudomonadati</taxon>
        <taxon>Pseudomonadota</taxon>
        <taxon>Alphaproteobacteria</taxon>
        <taxon>Rhodobacterales</taxon>
        <taxon>Roseobacteraceae</taxon>
        <taxon>Sulfitobacter</taxon>
    </lineage>
</organism>
<dbReference type="InterPro" id="IPR050697">
    <property type="entry name" value="Adenylyl/Guanylyl_Cyclase_3/4"/>
</dbReference>
<dbReference type="SUPFAM" id="SSF55073">
    <property type="entry name" value="Nucleotide cyclase"/>
    <property type="match status" value="1"/>
</dbReference>
<gene>
    <name evidence="2" type="ORF">H9Q16_01810</name>
</gene>
<accession>A0A927HEX7</accession>
<dbReference type="Proteomes" id="UP000635142">
    <property type="component" value="Unassembled WGS sequence"/>
</dbReference>
<protein>
    <submittedName>
        <fullName evidence="2">Nuclear transport factor 2 family protein</fullName>
    </submittedName>
</protein>
<dbReference type="InterPro" id="IPR001054">
    <property type="entry name" value="A/G_cyclase"/>
</dbReference>
<reference evidence="2" key="1">
    <citation type="submission" date="2020-08" db="EMBL/GenBank/DDBJ databases">
        <title>Sulfitobacter aestuariivivens sp. nov., isolated from a tidal flat.</title>
        <authorList>
            <person name="Park S."/>
            <person name="Yoon J.-H."/>
        </authorList>
    </citation>
    <scope>NUCLEOTIDE SEQUENCE</scope>
    <source>
        <strain evidence="2">TSTF-M16</strain>
    </source>
</reference>
<dbReference type="InterPro" id="IPR029787">
    <property type="entry name" value="Nucleotide_cyclase"/>
</dbReference>
<dbReference type="EMBL" id="JACTAG010000001">
    <property type="protein sequence ID" value="MBD3662650.1"/>
    <property type="molecule type" value="Genomic_DNA"/>
</dbReference>
<name>A0A927HEX7_9RHOB</name>
<dbReference type="InterPro" id="IPR037401">
    <property type="entry name" value="SnoaL-like"/>
</dbReference>